<accession>A0A0D9X0I4</accession>
<dbReference type="Proteomes" id="UP000032180">
    <property type="component" value="Chromosome 7"/>
</dbReference>
<feature type="coiled-coil region" evidence="1">
    <location>
        <begin position="238"/>
        <end position="265"/>
    </location>
</feature>
<feature type="region of interest" description="Disordered" evidence="2">
    <location>
        <begin position="270"/>
        <end position="289"/>
    </location>
</feature>
<feature type="compositionally biased region" description="Low complexity" evidence="2">
    <location>
        <begin position="698"/>
        <end position="707"/>
    </location>
</feature>
<feature type="region of interest" description="Disordered" evidence="2">
    <location>
        <begin position="365"/>
        <end position="423"/>
    </location>
</feature>
<reference evidence="3" key="3">
    <citation type="submission" date="2015-04" db="UniProtKB">
        <authorList>
            <consortium name="EnsemblPlants"/>
        </authorList>
    </citation>
    <scope>IDENTIFICATION</scope>
</reference>
<feature type="compositionally biased region" description="Basic and acidic residues" evidence="2">
    <location>
        <begin position="280"/>
        <end position="289"/>
    </location>
</feature>
<feature type="region of interest" description="Disordered" evidence="2">
    <location>
        <begin position="85"/>
        <end position="104"/>
    </location>
</feature>
<proteinExistence type="predicted"/>
<feature type="compositionally biased region" description="Acidic residues" evidence="2">
    <location>
        <begin position="388"/>
        <end position="403"/>
    </location>
</feature>
<reference evidence="4" key="2">
    <citation type="submission" date="2013-12" db="EMBL/GenBank/DDBJ databases">
        <authorList>
            <person name="Yu Y."/>
            <person name="Lee S."/>
            <person name="de Baynast K."/>
            <person name="Wissotski M."/>
            <person name="Liu L."/>
            <person name="Talag J."/>
            <person name="Goicoechea J."/>
            <person name="Angelova A."/>
            <person name="Jetty R."/>
            <person name="Kudrna D."/>
            <person name="Golser W."/>
            <person name="Rivera L."/>
            <person name="Zhang J."/>
            <person name="Wing R."/>
        </authorList>
    </citation>
    <scope>NUCLEOTIDE SEQUENCE</scope>
</reference>
<evidence type="ECO:0000256" key="1">
    <source>
        <dbReference type="SAM" id="Coils"/>
    </source>
</evidence>
<organism evidence="3 4">
    <name type="scientific">Leersia perrieri</name>
    <dbReference type="NCBI Taxonomy" id="77586"/>
    <lineage>
        <taxon>Eukaryota</taxon>
        <taxon>Viridiplantae</taxon>
        <taxon>Streptophyta</taxon>
        <taxon>Embryophyta</taxon>
        <taxon>Tracheophyta</taxon>
        <taxon>Spermatophyta</taxon>
        <taxon>Magnoliopsida</taxon>
        <taxon>Liliopsida</taxon>
        <taxon>Poales</taxon>
        <taxon>Poaceae</taxon>
        <taxon>BOP clade</taxon>
        <taxon>Oryzoideae</taxon>
        <taxon>Oryzeae</taxon>
        <taxon>Oryzinae</taxon>
        <taxon>Leersia</taxon>
    </lineage>
</organism>
<keyword evidence="1" id="KW-0175">Coiled coil</keyword>
<feature type="region of interest" description="Disordered" evidence="2">
    <location>
        <begin position="781"/>
        <end position="801"/>
    </location>
</feature>
<evidence type="ECO:0000313" key="4">
    <source>
        <dbReference type="Proteomes" id="UP000032180"/>
    </source>
</evidence>
<feature type="region of interest" description="Disordered" evidence="2">
    <location>
        <begin position="691"/>
        <end position="719"/>
    </location>
</feature>
<dbReference type="PANTHER" id="PTHR37261">
    <property type="entry name" value="40S RIBOSOMAL PROTEIN S27"/>
    <property type="match status" value="1"/>
</dbReference>
<evidence type="ECO:0000313" key="3">
    <source>
        <dbReference type="EnsemblPlants" id="LPERR07G16530.1"/>
    </source>
</evidence>
<name>A0A0D9X0I4_9ORYZ</name>
<reference evidence="3 4" key="1">
    <citation type="submission" date="2012-08" db="EMBL/GenBank/DDBJ databases">
        <title>Oryza genome evolution.</title>
        <authorList>
            <person name="Wing R.A."/>
        </authorList>
    </citation>
    <scope>NUCLEOTIDE SEQUENCE</scope>
</reference>
<dbReference type="PANTHER" id="PTHR37261:SF1">
    <property type="entry name" value="40S RIBOSOMAL PROTEIN S27"/>
    <property type="match status" value="1"/>
</dbReference>
<protein>
    <submittedName>
        <fullName evidence="3">Uncharacterized protein</fullName>
    </submittedName>
</protein>
<keyword evidence="4" id="KW-1185">Reference proteome</keyword>
<sequence>MVKATPLPARSLAHFEATAEITDASPCVSLTVRLLSLQSKTSAHIEEIYIFADPVEPNNDESESCPGNMGGSSFLAMLVPSLMQMSKSRNQQTDNRYSSDASRTQLSQGCATEVNSPCKNTVREVEPCSTNDLNFKSAGMESKLNVIESDTITNEKGSLYELKDSNSRLLPVQTTVNTQAPMKKVQVVPNTDNPVTPLMDENPNPCSRIEGKLDTLLSKLEKIESYCSKFDDSMMRPLSSIESRLQRLEQQFDAFSADINSLRASSARMPAPYGLSDTTSPKDKTDNDCKAGYSASTANRQPGLIVRAPEFSLDESFSYNKFNENTVTLCGPSMVRRLLVKAPDFVCGSELACERLHDGSYSPVDFSVSSEKESKTSPGLVIKVPEFPNDEDDEVEEEVDDRDDDHTKSDDAPNESAVDCSKRKTSVSVDGALASALEALLGSTKKTPSSQSVALPAGNITAENTNDSSICSFSPEQLDEISTNDSSSGQFSGTMGDANKVDTFISYQEADAAPQTCLSKANLDEKLHTVEESNGAGSQVNRQNNGLNSDMMPSFANTEHIIAPSQPPNILESINDGLQFNGDRSTLSLAEFLVARNASSSKNVIPEAFSSNCGAEMHTFKRTSVESAKNSNDTSQLLLHKALEVSEDDSAKFSFSGAMDSCCRQTFTDFKKRWTERSSLEANLNDSFTKPEVKHSLSDSSSMESFSGEPAREAVGSGDVTTRNCVDDLYKGSSTVNTVAREELQKVYDLLVEYNDDMLGMAFVAKTRSKTSPSLEVLLAESSGSEPEISEPEHTDNDAGLGSARLFTTFSSSDDEAPRTNEPIIDVVDLPIPSDAYASSKNELVDDEPLLDMDDLSIPPESYASVLSDTHHACVVDQLKPPGTFAEEGNGEYSDSLI</sequence>
<dbReference type="HOGENOM" id="CLU_010302_0_0_1"/>
<evidence type="ECO:0000256" key="2">
    <source>
        <dbReference type="SAM" id="MobiDB-lite"/>
    </source>
</evidence>
<dbReference type="EnsemblPlants" id="LPERR07G16530.1">
    <property type="protein sequence ID" value="LPERR07G16530.1"/>
    <property type="gene ID" value="LPERR07G16530"/>
</dbReference>
<dbReference type="Gramene" id="LPERR07G16530.1">
    <property type="protein sequence ID" value="LPERR07G16530.1"/>
    <property type="gene ID" value="LPERR07G16530"/>
</dbReference>
<dbReference type="AlphaFoldDB" id="A0A0D9X0I4"/>
<dbReference type="eggNOG" id="ENOG502R822">
    <property type="taxonomic scope" value="Eukaryota"/>
</dbReference>